<organism evidence="4 5">
    <name type="scientific">Rubellimicrobium roseum</name>
    <dbReference type="NCBI Taxonomy" id="687525"/>
    <lineage>
        <taxon>Bacteria</taxon>
        <taxon>Pseudomonadati</taxon>
        <taxon>Pseudomonadota</taxon>
        <taxon>Alphaproteobacteria</taxon>
        <taxon>Rhodobacterales</taxon>
        <taxon>Roseobacteraceae</taxon>
        <taxon>Rubellimicrobium</taxon>
    </lineage>
</organism>
<evidence type="ECO:0000313" key="5">
    <source>
        <dbReference type="Proteomes" id="UP000305709"/>
    </source>
</evidence>
<dbReference type="InterPro" id="IPR023346">
    <property type="entry name" value="Lysozyme-like_dom_sf"/>
</dbReference>
<evidence type="ECO:0000259" key="3">
    <source>
        <dbReference type="Pfam" id="PF01464"/>
    </source>
</evidence>
<feature type="chain" id="PRO_5023037397" evidence="2">
    <location>
        <begin position="30"/>
        <end position="301"/>
    </location>
</feature>
<feature type="signal peptide" evidence="2">
    <location>
        <begin position="1"/>
        <end position="29"/>
    </location>
</feature>
<dbReference type="InterPro" id="IPR008258">
    <property type="entry name" value="Transglycosylase_SLT_dom_1"/>
</dbReference>
<dbReference type="Proteomes" id="UP000305709">
    <property type="component" value="Unassembled WGS sequence"/>
</dbReference>
<dbReference type="Gene3D" id="1.10.530.10">
    <property type="match status" value="1"/>
</dbReference>
<comment type="similarity">
    <text evidence="1">Belongs to the virb1 family.</text>
</comment>
<dbReference type="Pfam" id="PF01464">
    <property type="entry name" value="SLT"/>
    <property type="match status" value="1"/>
</dbReference>
<proteinExistence type="inferred from homology"/>
<evidence type="ECO:0000256" key="1">
    <source>
        <dbReference type="ARBA" id="ARBA00009387"/>
    </source>
</evidence>
<dbReference type="SUPFAM" id="SSF53955">
    <property type="entry name" value="Lysozyme-like"/>
    <property type="match status" value="1"/>
</dbReference>
<name>A0A5C4NL33_9RHOB</name>
<protein>
    <submittedName>
        <fullName evidence="4">Lytic transglycosylase domain-containing protein</fullName>
    </submittedName>
</protein>
<comment type="caution">
    <text evidence="4">The sequence shown here is derived from an EMBL/GenBank/DDBJ whole genome shotgun (WGS) entry which is preliminary data.</text>
</comment>
<evidence type="ECO:0000313" key="4">
    <source>
        <dbReference type="EMBL" id="TNC73836.1"/>
    </source>
</evidence>
<gene>
    <name evidence="4" type="ORF">FHG71_05025</name>
</gene>
<dbReference type="AlphaFoldDB" id="A0A5C4NL33"/>
<keyword evidence="5" id="KW-1185">Reference proteome</keyword>
<dbReference type="OrthoDB" id="5763339at2"/>
<evidence type="ECO:0000256" key="2">
    <source>
        <dbReference type="SAM" id="SignalP"/>
    </source>
</evidence>
<dbReference type="EMBL" id="VDFV01000003">
    <property type="protein sequence ID" value="TNC73836.1"/>
    <property type="molecule type" value="Genomic_DNA"/>
</dbReference>
<accession>A0A5C4NL33</accession>
<dbReference type="CDD" id="cd00254">
    <property type="entry name" value="LT-like"/>
    <property type="match status" value="1"/>
</dbReference>
<keyword evidence="2" id="KW-0732">Signal</keyword>
<sequence>MCVMVRPLHMARWTLGGTFAVIAGLAASAEPLAPMEPASGSLLDRLAAVEATAATPDVLEPAERPVARVAAQVPVEVAVRSGADLRPEARPVFTGAARWDDKGQGADWSVAAMNAIEAAPHDLRDIVPADIGVWCPGYLRNPAHLRAAFWVGTVSALARYESNFDADAQGGGGAWHGLLQISPATARGYGCDATTPAELHDPEANLQCAIRIMSRTVARDGVVSAGDEGIAADWGPMSSNKLEPKIRDWVSSQDYCKPNLAVMASLIPPVRPGTEAAVAEAAPAPRGAATAATGYTLAALD</sequence>
<reference evidence="4 5" key="1">
    <citation type="submission" date="2019-06" db="EMBL/GenBank/DDBJ databases">
        <authorList>
            <person name="Jiang L."/>
        </authorList>
    </citation>
    <scope>NUCLEOTIDE SEQUENCE [LARGE SCALE GENOMIC DNA]</scope>
    <source>
        <strain evidence="4 5">YIM 48858</strain>
    </source>
</reference>
<feature type="domain" description="Transglycosylase SLT" evidence="3">
    <location>
        <begin position="148"/>
        <end position="218"/>
    </location>
</feature>